<dbReference type="Proteomes" id="UP000636755">
    <property type="component" value="Unassembled WGS sequence"/>
</dbReference>
<organism evidence="1 2">
    <name type="scientific">Ruminococcus intestinalis</name>
    <dbReference type="NCBI Taxonomy" id="2763066"/>
    <lineage>
        <taxon>Bacteria</taxon>
        <taxon>Bacillati</taxon>
        <taxon>Bacillota</taxon>
        <taxon>Clostridia</taxon>
        <taxon>Eubacteriales</taxon>
        <taxon>Oscillospiraceae</taxon>
        <taxon>Ruminococcus</taxon>
    </lineage>
</organism>
<evidence type="ECO:0000313" key="1">
    <source>
        <dbReference type="EMBL" id="MBC5727772.1"/>
    </source>
</evidence>
<gene>
    <name evidence="1" type="ORF">H8R91_04380</name>
</gene>
<comment type="caution">
    <text evidence="1">The sequence shown here is derived from an EMBL/GenBank/DDBJ whole genome shotgun (WGS) entry which is preliminary data.</text>
</comment>
<evidence type="ECO:0000313" key="2">
    <source>
        <dbReference type="Proteomes" id="UP000636755"/>
    </source>
</evidence>
<proteinExistence type="predicted"/>
<protein>
    <submittedName>
        <fullName evidence="1">Uncharacterized protein</fullName>
    </submittedName>
</protein>
<reference evidence="1 2" key="1">
    <citation type="submission" date="2020-08" db="EMBL/GenBank/DDBJ databases">
        <title>Genome public.</title>
        <authorList>
            <person name="Liu C."/>
            <person name="Sun Q."/>
        </authorList>
    </citation>
    <scope>NUCLEOTIDE SEQUENCE [LARGE SCALE GENOMIC DNA]</scope>
    <source>
        <strain evidence="1 2">NSJ-71</strain>
    </source>
</reference>
<keyword evidence="2" id="KW-1185">Reference proteome</keyword>
<accession>A0ABR7HJW8</accession>
<sequence length="155" mass="18511">MIQSDRFFNKLTLTNDNIPDNKLLGSCFYLTSKVIDETAVKAKNILNSNTLSFVYNASVEYLYQKYLEDPEKIKSIFREEREKFDIIPKKQKSLYITKKSYRMLMFLKRELYISRGFVMQIAIEQYYNYLCSDEYLTLLINKRNEVLKENSVCNQ</sequence>
<dbReference type="RefSeq" id="WP_186935042.1">
    <property type="nucleotide sequence ID" value="NZ_JACOPS010000002.1"/>
</dbReference>
<name>A0ABR7HJW8_9FIRM</name>
<dbReference type="EMBL" id="JACOPS010000002">
    <property type="protein sequence ID" value="MBC5727772.1"/>
    <property type="molecule type" value="Genomic_DNA"/>
</dbReference>